<keyword evidence="10" id="KW-1185">Reference proteome</keyword>
<dbReference type="GO" id="GO:0042791">
    <property type="term" value="P:5S class rRNA transcription by RNA polymerase III"/>
    <property type="evidence" value="ECO:0007669"/>
    <property type="project" value="TreeGrafter"/>
</dbReference>
<organism evidence="9 10">
    <name type="scientific">Purpureocillium lavendulum</name>
    <dbReference type="NCBI Taxonomy" id="1247861"/>
    <lineage>
        <taxon>Eukaryota</taxon>
        <taxon>Fungi</taxon>
        <taxon>Dikarya</taxon>
        <taxon>Ascomycota</taxon>
        <taxon>Pezizomycotina</taxon>
        <taxon>Sordariomycetes</taxon>
        <taxon>Hypocreomycetidae</taxon>
        <taxon>Hypocreales</taxon>
        <taxon>Ophiocordycipitaceae</taxon>
        <taxon>Purpureocillium</taxon>
    </lineage>
</organism>
<evidence type="ECO:0000259" key="7">
    <source>
        <dbReference type="Pfam" id="PF04182"/>
    </source>
</evidence>
<dbReference type="Proteomes" id="UP001163105">
    <property type="component" value="Unassembled WGS sequence"/>
</dbReference>
<feature type="compositionally biased region" description="Polar residues" evidence="6">
    <location>
        <begin position="530"/>
        <end position="542"/>
    </location>
</feature>
<proteinExistence type="predicted"/>
<evidence type="ECO:0000313" key="10">
    <source>
        <dbReference type="Proteomes" id="UP001163105"/>
    </source>
</evidence>
<evidence type="ECO:0000256" key="1">
    <source>
        <dbReference type="ARBA" id="ARBA00004123"/>
    </source>
</evidence>
<feature type="compositionally biased region" description="Basic and acidic residues" evidence="6">
    <location>
        <begin position="560"/>
        <end position="572"/>
    </location>
</feature>
<evidence type="ECO:0000256" key="2">
    <source>
        <dbReference type="ARBA" id="ARBA00022553"/>
    </source>
</evidence>
<keyword evidence="2" id="KW-0597">Phosphoprotein</keyword>
<protein>
    <recommendedName>
        <fullName evidence="11">TFIIIC transcription initiation factor complex subunits Tfc3</fullName>
    </recommendedName>
</protein>
<reference evidence="9" key="1">
    <citation type="submission" date="2023-01" db="EMBL/GenBank/DDBJ databases">
        <title>The growth and conidiation of Purpureocillium lavendulum are regulated by nitrogen source and histone H3K14 acetylation.</title>
        <authorList>
            <person name="Tang P."/>
            <person name="Han J."/>
            <person name="Zhang C."/>
            <person name="Tang P."/>
            <person name="Qi F."/>
            <person name="Zhang K."/>
            <person name="Liang L."/>
        </authorList>
    </citation>
    <scope>NUCLEOTIDE SEQUENCE</scope>
    <source>
        <strain evidence="9">YMF1.00683</strain>
    </source>
</reference>
<keyword evidence="4" id="KW-0804">Transcription</keyword>
<accession>A0AB34FIQ1</accession>
<comment type="subcellular location">
    <subcellularLocation>
        <location evidence="1">Nucleus</location>
    </subcellularLocation>
</comment>
<dbReference type="InterPro" id="IPR044210">
    <property type="entry name" value="Tfc3-like"/>
</dbReference>
<dbReference type="GO" id="GO:0003677">
    <property type="term" value="F:DNA binding"/>
    <property type="evidence" value="ECO:0007669"/>
    <property type="project" value="UniProtKB-KW"/>
</dbReference>
<evidence type="ECO:0000256" key="5">
    <source>
        <dbReference type="ARBA" id="ARBA00023242"/>
    </source>
</evidence>
<keyword evidence="5" id="KW-0539">Nucleus</keyword>
<dbReference type="GO" id="GO:0000127">
    <property type="term" value="C:transcription factor TFIIIC complex"/>
    <property type="evidence" value="ECO:0007669"/>
    <property type="project" value="InterPro"/>
</dbReference>
<dbReference type="PANTHER" id="PTHR15180">
    <property type="entry name" value="GENERAL TRANSCRIPTION FACTOR 3C POLYPEPTIDE 1"/>
    <property type="match status" value="1"/>
</dbReference>
<keyword evidence="3" id="KW-0238">DNA-binding</keyword>
<feature type="domain" description="B-block binding subunit of TFIIIC" evidence="7">
    <location>
        <begin position="27"/>
        <end position="90"/>
    </location>
</feature>
<evidence type="ECO:0000256" key="3">
    <source>
        <dbReference type="ARBA" id="ARBA00023125"/>
    </source>
</evidence>
<dbReference type="PANTHER" id="PTHR15180:SF1">
    <property type="entry name" value="GENERAL TRANSCRIPTION FACTOR 3C POLYPEPTIDE 1"/>
    <property type="match status" value="1"/>
</dbReference>
<feature type="compositionally biased region" description="Polar residues" evidence="6">
    <location>
        <begin position="605"/>
        <end position="620"/>
    </location>
</feature>
<feature type="region of interest" description="Disordered" evidence="6">
    <location>
        <begin position="529"/>
        <end position="640"/>
    </location>
</feature>
<sequence length="1670" mass="184879">MEVRVSEATMWETITGHAVDHKRIPRSEWVLLLGIASTGSSGILQGDLGRLVAQDKRSVPKRTDSLVRKGYIIKRTTLVRGTKTSKMWLKSLAPSLPRENVSTAEPVAEMSLNRQSLVDNLDPVPWHIRWTGADVDYTALATTVMAIAKEWDVIRMHDLKAKLGILEMRWQMKVLSKTCRFLNSRGAIQYVAAKLDNKVFKDCIKFCRDLNPDDWSIFLATGKRAGRPSRSAAEDDFDDETNARRASSLRLSTLPPWESDQPLPWTIARLVQVSSDSGLSNPDIYSLTLGATFNRFLSAMTGSMATPGLQPPYLRHMQLRSEHARSGKVASYLFFPQSKADTAASQSASEDETSAPGASWYGLGPAPNLPMTTQTPMSLARVCGTTKPLALKANTHILWFTCELHQKPSAAPSQWDFVPLSLFWKAVTIRCNTKRTRMSPPSQKSMNMLREMRVRLRPPLRPPLRQVVEAEARVEAVDAVEGEAAAIAAREDARRGPFKKINLLHGHGNKCGGSWKNDLGLKYHLEKSRTSCNPSYTPSDAPTTRRGKPMVFFDPAISEPIDKGGSEEEKSMPETTPTTAPEKLAASTLPVKRPPSAEEHRETVGSPSAGNVSTVQTSRVTPAGSADHSTTPVAEQSPFIQGKHGQEALLETAASLPRRNLVFATRAPSVIHDSGNFGQPTGSESVSTSPAVEADLKVVGTGHTTESSGRYRRNRTNKATFDKVSSIIQDLVAERGGAVIGGSDLLQAVLSSWNNRYPAETAPSDRDFQTTLRDLIKRKVVVDQWHAFRGEKGLFSKCQLITRPDLDAFAPESLQLIEKLKSATGPFRYMTSCEDANSDLGSVTGGKVRGRRPLADEVAILDAPVYAAQVAAKRAGDAESPRRVKRLRYSVNPKMEEGDGLGPVPKRRKGRRLKFEPGEWGDGPATPSDVAQFFPAQWSTQHLTFLKPNTRLDDELAPQARAAQGDTPWLPGRRAPVPGWNEPLISNPVTHTFDEATRVVGSNGVWPWYSNAEIDGYGTSLVLDGWMPDKKWFEWSAIDDHIEERLAAPNLRKHLSVAENRNYERFLRRLRACLDVELSRQAQFVKARPGEAGPHNIFVKFHGDPFPGITEPLPDLVWQPEGQLTLISARDTLANKLDDGASSSDDDLGVYTRRALPSPARTPVADGGGRSARQAKVKRVALVTRALTALPARANTAEQLLAASAEIDNRPELLAAFIAIRSVLGGADKAIDWGLLMKLYPHLGLVQLRRFWTTIRKEQAAYISNFTHVFQEKLISAFESEELPVPDFEKPLEYDWNGLIRWTMQLPRQDGFQMPRSREILDQNYTLDVVQSKADDWRERYFHVLTSTYSRFEAVTMDAGAVTVMGASNGAVGWPAAVVSNFDVAKSWIKSLCSTGDSRYSSEQIKAKFHTLCPGNKQRRGAIFRQATSQLTDQKIICRSKKALLGGRPYRLNEWYVANLGKLAQSAKYDEAALFKAQLDEAFRTRESMSVPYTLSEGAMMALTNLNGAGRVRLVPVGLPNIPLGFEPGNYESRKYPKSYYHFGVDVVPTETYKFNEDIDVLQAVLAMGPPTGRPGAELPQWVDFFGTSNIQLWSEILGAFCFAFAIRGTMTKEGIRSALHPTLDDFEAQLIMQWGHRTGVLVDALDGSATTVGEWWWLAVPWLRNELVS</sequence>
<dbReference type="Pfam" id="PF20222">
    <property type="entry name" value="DUF6581"/>
    <property type="match status" value="1"/>
</dbReference>
<dbReference type="EMBL" id="JAQHRD010000008">
    <property type="protein sequence ID" value="KAJ6438706.1"/>
    <property type="molecule type" value="Genomic_DNA"/>
</dbReference>
<evidence type="ECO:0000313" key="9">
    <source>
        <dbReference type="EMBL" id="KAJ6438706.1"/>
    </source>
</evidence>
<feature type="region of interest" description="Disordered" evidence="6">
    <location>
        <begin position="343"/>
        <end position="366"/>
    </location>
</feature>
<feature type="domain" description="Transcription factor tau subunit sfc3/Tfc3 C-terminal" evidence="8">
    <location>
        <begin position="1212"/>
        <end position="1617"/>
    </location>
</feature>
<dbReference type="GO" id="GO:0005634">
    <property type="term" value="C:nucleus"/>
    <property type="evidence" value="ECO:0007669"/>
    <property type="project" value="UniProtKB-SubCell"/>
</dbReference>
<gene>
    <name evidence="9" type="ORF">O9K51_09301</name>
</gene>
<evidence type="ECO:0008006" key="11">
    <source>
        <dbReference type="Google" id="ProtNLM"/>
    </source>
</evidence>
<dbReference type="GO" id="GO:0006384">
    <property type="term" value="P:transcription initiation at RNA polymerase III promoter"/>
    <property type="evidence" value="ECO:0007669"/>
    <property type="project" value="InterPro"/>
</dbReference>
<evidence type="ECO:0000256" key="6">
    <source>
        <dbReference type="SAM" id="MobiDB-lite"/>
    </source>
</evidence>
<name>A0AB34FIQ1_9HYPO</name>
<comment type="caution">
    <text evidence="9">The sequence shown here is derived from an EMBL/GenBank/DDBJ whole genome shotgun (WGS) entry which is preliminary data.</text>
</comment>
<dbReference type="Pfam" id="PF04182">
    <property type="entry name" value="B-block_TFIIIC"/>
    <property type="match status" value="1"/>
</dbReference>
<dbReference type="InterPro" id="IPR046488">
    <property type="entry name" value="Sfc3/Tfc3_C"/>
</dbReference>
<evidence type="ECO:0000256" key="4">
    <source>
        <dbReference type="ARBA" id="ARBA00023163"/>
    </source>
</evidence>
<evidence type="ECO:0000259" key="8">
    <source>
        <dbReference type="Pfam" id="PF20222"/>
    </source>
</evidence>
<dbReference type="InterPro" id="IPR007309">
    <property type="entry name" value="TFIIIC_Bblock-bd"/>
</dbReference>